<evidence type="ECO:0000256" key="3">
    <source>
        <dbReference type="ARBA" id="ARBA00023082"/>
    </source>
</evidence>
<protein>
    <submittedName>
        <fullName evidence="8">RNA polymerase sigma factor</fullName>
    </submittedName>
    <submittedName>
        <fullName evidence="7">RNA polymerase sigma-70 factor (ECF subfamily)</fullName>
    </submittedName>
</protein>
<comment type="similarity">
    <text evidence="1">Belongs to the sigma-70 factor family. ECF subfamily.</text>
</comment>
<dbReference type="InterPro" id="IPR013325">
    <property type="entry name" value="RNA_pol_sigma_r2"/>
</dbReference>
<dbReference type="InterPro" id="IPR007627">
    <property type="entry name" value="RNA_pol_sigma70_r2"/>
</dbReference>
<gene>
    <name evidence="7" type="ORF">BCL90_0246</name>
    <name evidence="8" type="ORF">E3V97_09645</name>
</gene>
<feature type="domain" description="RNA polymerase sigma-70 region 2" evidence="5">
    <location>
        <begin position="33"/>
        <end position="99"/>
    </location>
</feature>
<keyword evidence="3" id="KW-0731">Sigma factor</keyword>
<dbReference type="SUPFAM" id="SSF88659">
    <property type="entry name" value="Sigma3 and sigma4 domains of RNA polymerase sigma factors"/>
    <property type="match status" value="1"/>
</dbReference>
<dbReference type="SUPFAM" id="SSF88946">
    <property type="entry name" value="Sigma2 domain of RNA polymerase sigma factors"/>
    <property type="match status" value="1"/>
</dbReference>
<dbReference type="AlphaFoldDB" id="A0A497Y7T9"/>
<dbReference type="Gene3D" id="1.10.10.10">
    <property type="entry name" value="Winged helix-like DNA-binding domain superfamily/Winged helix DNA-binding domain"/>
    <property type="match status" value="1"/>
</dbReference>
<evidence type="ECO:0000313" key="7">
    <source>
        <dbReference type="EMBL" id="RLJ79543.1"/>
    </source>
</evidence>
<dbReference type="EMBL" id="SOPX01000002">
    <property type="protein sequence ID" value="TFB30886.1"/>
    <property type="molecule type" value="Genomic_DNA"/>
</dbReference>
<comment type="caution">
    <text evidence="7">The sequence shown here is derived from an EMBL/GenBank/DDBJ whole genome shotgun (WGS) entry which is preliminary data.</text>
</comment>
<accession>A0A497Y7T9</accession>
<dbReference type="GO" id="GO:0006352">
    <property type="term" value="P:DNA-templated transcription initiation"/>
    <property type="evidence" value="ECO:0007669"/>
    <property type="project" value="InterPro"/>
</dbReference>
<evidence type="ECO:0000313" key="10">
    <source>
        <dbReference type="Proteomes" id="UP000297429"/>
    </source>
</evidence>
<evidence type="ECO:0000256" key="1">
    <source>
        <dbReference type="ARBA" id="ARBA00010641"/>
    </source>
</evidence>
<dbReference type="Pfam" id="PF04542">
    <property type="entry name" value="Sigma70_r2"/>
    <property type="match status" value="1"/>
</dbReference>
<dbReference type="PANTHER" id="PTHR43133:SF46">
    <property type="entry name" value="RNA POLYMERASE SIGMA-70 FACTOR ECF SUBFAMILY"/>
    <property type="match status" value="1"/>
</dbReference>
<keyword evidence="2" id="KW-0805">Transcription regulation</keyword>
<evidence type="ECO:0000256" key="2">
    <source>
        <dbReference type="ARBA" id="ARBA00023015"/>
    </source>
</evidence>
<dbReference type="PANTHER" id="PTHR43133">
    <property type="entry name" value="RNA POLYMERASE ECF-TYPE SIGMA FACTO"/>
    <property type="match status" value="1"/>
</dbReference>
<dbReference type="GO" id="GO:0003677">
    <property type="term" value="F:DNA binding"/>
    <property type="evidence" value="ECO:0007669"/>
    <property type="project" value="InterPro"/>
</dbReference>
<evidence type="ECO:0000313" key="9">
    <source>
        <dbReference type="Proteomes" id="UP000273898"/>
    </source>
</evidence>
<reference evidence="8 10" key="2">
    <citation type="submission" date="2019-03" db="EMBL/GenBank/DDBJ databases">
        <authorList>
            <person name="He R.-H."/>
        </authorList>
    </citation>
    <scope>NUCLEOTIDE SEQUENCE [LARGE SCALE GENOMIC DNA]</scope>
    <source>
        <strain evidence="8 10">DSM 19624</strain>
    </source>
</reference>
<dbReference type="InterPro" id="IPR013249">
    <property type="entry name" value="RNA_pol_sigma70_r4_t2"/>
</dbReference>
<dbReference type="InterPro" id="IPR039425">
    <property type="entry name" value="RNA_pol_sigma-70-like"/>
</dbReference>
<proteinExistence type="inferred from homology"/>
<feature type="domain" description="RNA polymerase sigma factor 70 region 4 type 2" evidence="6">
    <location>
        <begin position="131"/>
        <end position="178"/>
    </location>
</feature>
<keyword evidence="4" id="KW-0804">Transcription</keyword>
<dbReference type="Proteomes" id="UP000297429">
    <property type="component" value="Unassembled WGS sequence"/>
</dbReference>
<dbReference type="NCBIfam" id="TIGR02937">
    <property type="entry name" value="sigma70-ECF"/>
    <property type="match status" value="1"/>
</dbReference>
<dbReference type="RefSeq" id="WP_121282136.1">
    <property type="nucleotide sequence ID" value="NZ_SOPX01000002.1"/>
</dbReference>
<keyword evidence="10" id="KW-1185">Reference proteome</keyword>
<dbReference type="InterPro" id="IPR036388">
    <property type="entry name" value="WH-like_DNA-bd_sf"/>
</dbReference>
<dbReference type="Proteomes" id="UP000273898">
    <property type="component" value="Unassembled WGS sequence"/>
</dbReference>
<dbReference type="InterPro" id="IPR013324">
    <property type="entry name" value="RNA_pol_sigma_r3/r4-like"/>
</dbReference>
<dbReference type="Pfam" id="PF08281">
    <property type="entry name" value="Sigma70_r4_2"/>
    <property type="match status" value="1"/>
</dbReference>
<reference evidence="7 9" key="1">
    <citation type="submission" date="2018-10" db="EMBL/GenBank/DDBJ databases">
        <title>Genomic Encyclopedia of Archaeal and Bacterial Type Strains, Phase II (KMG-II): from individual species to whole genera.</title>
        <authorList>
            <person name="Goeker M."/>
        </authorList>
    </citation>
    <scope>NUCLEOTIDE SEQUENCE [LARGE SCALE GENOMIC DNA]</scope>
    <source>
        <strain evidence="7 9">DSM 19624</strain>
    </source>
</reference>
<dbReference type="GO" id="GO:0016987">
    <property type="term" value="F:sigma factor activity"/>
    <property type="evidence" value="ECO:0007669"/>
    <property type="project" value="UniProtKB-KW"/>
</dbReference>
<evidence type="ECO:0000256" key="4">
    <source>
        <dbReference type="ARBA" id="ARBA00023163"/>
    </source>
</evidence>
<evidence type="ECO:0000259" key="6">
    <source>
        <dbReference type="Pfam" id="PF08281"/>
    </source>
</evidence>
<name>A0A497Y7T9_9SPHI</name>
<evidence type="ECO:0000259" key="5">
    <source>
        <dbReference type="Pfam" id="PF04542"/>
    </source>
</evidence>
<evidence type="ECO:0000313" key="8">
    <source>
        <dbReference type="EMBL" id="TFB30886.1"/>
    </source>
</evidence>
<sequence>MLTKFIKQMKDVSEEIELLLRVTDGDRLAFNLLYKKYLQNLRKFVASISGNTDLADELVQDIFVKIWLNRKNLPLIGSFKPYLYRCARNLLIDHIRKSRTQIRIKEVSKNLEENCSVSTDDNLIYSQTLSQLYSGINLLPEKRKRIVELKINDDLSLDEIALQLKISKSVVKKQLYTGIAFLRNHLKHLYRIAPFISFLYFFL</sequence>
<dbReference type="InterPro" id="IPR014284">
    <property type="entry name" value="RNA_pol_sigma-70_dom"/>
</dbReference>
<dbReference type="EMBL" id="RCCK01000010">
    <property type="protein sequence ID" value="RLJ79543.1"/>
    <property type="molecule type" value="Genomic_DNA"/>
</dbReference>
<organism evidence="7 9">
    <name type="scientific">Pedobacter alluvionis</name>
    <dbReference type="NCBI Taxonomy" id="475253"/>
    <lineage>
        <taxon>Bacteria</taxon>
        <taxon>Pseudomonadati</taxon>
        <taxon>Bacteroidota</taxon>
        <taxon>Sphingobacteriia</taxon>
        <taxon>Sphingobacteriales</taxon>
        <taxon>Sphingobacteriaceae</taxon>
        <taxon>Pedobacter</taxon>
    </lineage>
</organism>
<dbReference type="OrthoDB" id="799938at2"/>
<dbReference type="Gene3D" id="1.10.1740.10">
    <property type="match status" value="1"/>
</dbReference>